<protein>
    <submittedName>
        <fullName evidence="2">Leptin receptor</fullName>
    </submittedName>
</protein>
<proteinExistence type="predicted"/>
<evidence type="ECO:0000313" key="2">
    <source>
        <dbReference type="WBParaSite" id="nRc.2.0.1.t15378-RA"/>
    </source>
</evidence>
<keyword evidence="1" id="KW-1185">Reference proteome</keyword>
<sequence length="79" mass="9176">IQLSWSHSDLPTNSSKILHYELFVNIPQREPISDACIKKIQPLRLPMACTLNCIELNDDFKKSSIKVKYMDLKFNLRLA</sequence>
<evidence type="ECO:0000313" key="1">
    <source>
        <dbReference type="Proteomes" id="UP000887565"/>
    </source>
</evidence>
<dbReference type="AlphaFoldDB" id="A0A915IPL6"/>
<accession>A0A915IPL6</accession>
<name>A0A915IPL6_ROMCU</name>
<dbReference type="WBParaSite" id="nRc.2.0.1.t15378-RA">
    <property type="protein sequence ID" value="nRc.2.0.1.t15378-RA"/>
    <property type="gene ID" value="nRc.2.0.1.g15378"/>
</dbReference>
<reference evidence="2" key="1">
    <citation type="submission" date="2022-11" db="UniProtKB">
        <authorList>
            <consortium name="WormBaseParasite"/>
        </authorList>
    </citation>
    <scope>IDENTIFICATION</scope>
</reference>
<organism evidence="1 2">
    <name type="scientific">Romanomermis culicivorax</name>
    <name type="common">Nematode worm</name>
    <dbReference type="NCBI Taxonomy" id="13658"/>
    <lineage>
        <taxon>Eukaryota</taxon>
        <taxon>Metazoa</taxon>
        <taxon>Ecdysozoa</taxon>
        <taxon>Nematoda</taxon>
        <taxon>Enoplea</taxon>
        <taxon>Dorylaimia</taxon>
        <taxon>Mermithida</taxon>
        <taxon>Mermithoidea</taxon>
        <taxon>Mermithidae</taxon>
        <taxon>Romanomermis</taxon>
    </lineage>
</organism>
<dbReference type="Proteomes" id="UP000887565">
    <property type="component" value="Unplaced"/>
</dbReference>